<dbReference type="AlphaFoldDB" id="A0A0F9A4M9"/>
<evidence type="ECO:0000313" key="1">
    <source>
        <dbReference type="EMBL" id="KKL04420.1"/>
    </source>
</evidence>
<dbReference type="EMBL" id="LAZR01044530">
    <property type="protein sequence ID" value="KKL04420.1"/>
    <property type="molecule type" value="Genomic_DNA"/>
</dbReference>
<feature type="non-terminal residue" evidence="1">
    <location>
        <position position="40"/>
    </location>
</feature>
<accession>A0A0F9A4M9</accession>
<name>A0A0F9A4M9_9ZZZZ</name>
<comment type="caution">
    <text evidence="1">The sequence shown here is derived from an EMBL/GenBank/DDBJ whole genome shotgun (WGS) entry which is preliminary data.</text>
</comment>
<sequence length="40" mass="4424">MKCKRIFSITLVLVMFALISARAQAIDTYWTAGTGDWSTG</sequence>
<protein>
    <submittedName>
        <fullName evidence="1">Uncharacterized protein</fullName>
    </submittedName>
</protein>
<proteinExistence type="predicted"/>
<gene>
    <name evidence="1" type="ORF">LCGC14_2616260</name>
</gene>
<reference evidence="1" key="1">
    <citation type="journal article" date="2015" name="Nature">
        <title>Complex archaea that bridge the gap between prokaryotes and eukaryotes.</title>
        <authorList>
            <person name="Spang A."/>
            <person name="Saw J.H."/>
            <person name="Jorgensen S.L."/>
            <person name="Zaremba-Niedzwiedzka K."/>
            <person name="Martijn J."/>
            <person name="Lind A.E."/>
            <person name="van Eijk R."/>
            <person name="Schleper C."/>
            <person name="Guy L."/>
            <person name="Ettema T.J."/>
        </authorList>
    </citation>
    <scope>NUCLEOTIDE SEQUENCE</scope>
</reference>
<organism evidence="1">
    <name type="scientific">marine sediment metagenome</name>
    <dbReference type="NCBI Taxonomy" id="412755"/>
    <lineage>
        <taxon>unclassified sequences</taxon>
        <taxon>metagenomes</taxon>
        <taxon>ecological metagenomes</taxon>
    </lineage>
</organism>